<name>A0A067N022_BOTB1</name>
<feature type="coiled-coil region" evidence="1">
    <location>
        <begin position="46"/>
        <end position="83"/>
    </location>
</feature>
<evidence type="ECO:0000313" key="3">
    <source>
        <dbReference type="Proteomes" id="UP000027195"/>
    </source>
</evidence>
<accession>A0A067N022</accession>
<protein>
    <submittedName>
        <fullName evidence="2">Uncharacterized protein</fullName>
    </submittedName>
</protein>
<dbReference type="Proteomes" id="UP000027195">
    <property type="component" value="Unassembled WGS sequence"/>
</dbReference>
<dbReference type="EMBL" id="KL198025">
    <property type="protein sequence ID" value="KDQ17136.1"/>
    <property type="molecule type" value="Genomic_DNA"/>
</dbReference>
<reference evidence="3" key="1">
    <citation type="journal article" date="2014" name="Proc. Natl. Acad. Sci. U.S.A.">
        <title>Extensive sampling of basidiomycete genomes demonstrates inadequacy of the white-rot/brown-rot paradigm for wood decay fungi.</title>
        <authorList>
            <person name="Riley R."/>
            <person name="Salamov A.A."/>
            <person name="Brown D.W."/>
            <person name="Nagy L.G."/>
            <person name="Floudas D."/>
            <person name="Held B.W."/>
            <person name="Levasseur A."/>
            <person name="Lombard V."/>
            <person name="Morin E."/>
            <person name="Otillar R."/>
            <person name="Lindquist E.A."/>
            <person name="Sun H."/>
            <person name="LaButti K.M."/>
            <person name="Schmutz J."/>
            <person name="Jabbour D."/>
            <person name="Luo H."/>
            <person name="Baker S.E."/>
            <person name="Pisabarro A.G."/>
            <person name="Walton J.D."/>
            <person name="Blanchette R.A."/>
            <person name="Henrissat B."/>
            <person name="Martin F."/>
            <person name="Cullen D."/>
            <person name="Hibbett D.S."/>
            <person name="Grigoriev I.V."/>
        </authorList>
    </citation>
    <scope>NUCLEOTIDE SEQUENCE [LARGE SCALE GENOMIC DNA]</scope>
    <source>
        <strain evidence="3">FD-172 SS1</strain>
    </source>
</reference>
<dbReference type="AlphaFoldDB" id="A0A067N022"/>
<gene>
    <name evidence="2" type="ORF">BOTBODRAFT_30507</name>
</gene>
<keyword evidence="1" id="KW-0175">Coiled coil</keyword>
<evidence type="ECO:0000313" key="2">
    <source>
        <dbReference type="EMBL" id="KDQ17136.1"/>
    </source>
</evidence>
<dbReference type="InParanoid" id="A0A067N022"/>
<dbReference type="HOGENOM" id="CLU_145563_3_0_1"/>
<organism evidence="2 3">
    <name type="scientific">Botryobasidium botryosum (strain FD-172 SS1)</name>
    <dbReference type="NCBI Taxonomy" id="930990"/>
    <lineage>
        <taxon>Eukaryota</taxon>
        <taxon>Fungi</taxon>
        <taxon>Dikarya</taxon>
        <taxon>Basidiomycota</taxon>
        <taxon>Agaricomycotina</taxon>
        <taxon>Agaricomycetes</taxon>
        <taxon>Cantharellales</taxon>
        <taxon>Botryobasidiaceae</taxon>
        <taxon>Botryobasidium</taxon>
    </lineage>
</organism>
<evidence type="ECO:0000256" key="1">
    <source>
        <dbReference type="SAM" id="Coils"/>
    </source>
</evidence>
<sequence>MFIRRLAAAPRSLAARAYSTGAPAGSIPRAKGFKEKEQAQENVHAHQKDEIALKKLREQLLAKQKEAAELEESLKKAEEAKKK</sequence>
<keyword evidence="3" id="KW-1185">Reference proteome</keyword>
<proteinExistence type="predicted"/>